<dbReference type="Proteomes" id="UP000001514">
    <property type="component" value="Unassembled WGS sequence"/>
</dbReference>
<dbReference type="Pfam" id="PF01535">
    <property type="entry name" value="PPR"/>
    <property type="match status" value="4"/>
</dbReference>
<dbReference type="PANTHER" id="PTHR47926:SF382">
    <property type="entry name" value="PENTACOTRIPEPTIDE-REPEAT REGION OF PRORP DOMAIN-CONTAINING PROTEIN"/>
    <property type="match status" value="1"/>
</dbReference>
<dbReference type="InterPro" id="IPR002885">
    <property type="entry name" value="PPR_rpt"/>
</dbReference>
<dbReference type="eggNOG" id="KOG4197">
    <property type="taxonomic scope" value="Eukaryota"/>
</dbReference>
<evidence type="ECO:0000313" key="3">
    <source>
        <dbReference type="EMBL" id="EFJ06750.1"/>
    </source>
</evidence>
<dbReference type="STRING" id="88036.D8T9I1"/>
<evidence type="ECO:0008006" key="5">
    <source>
        <dbReference type="Google" id="ProtNLM"/>
    </source>
</evidence>
<name>D8T9I1_SELML</name>
<dbReference type="NCBIfam" id="TIGR00756">
    <property type="entry name" value="PPR"/>
    <property type="match status" value="3"/>
</dbReference>
<keyword evidence="1" id="KW-0677">Repeat</keyword>
<dbReference type="Gene3D" id="1.25.40.10">
    <property type="entry name" value="Tetratricopeptide repeat domain"/>
    <property type="match status" value="2"/>
</dbReference>
<reference evidence="3 4" key="1">
    <citation type="journal article" date="2011" name="Science">
        <title>The Selaginella genome identifies genetic changes associated with the evolution of vascular plants.</title>
        <authorList>
            <person name="Banks J.A."/>
            <person name="Nishiyama T."/>
            <person name="Hasebe M."/>
            <person name="Bowman J.L."/>
            <person name="Gribskov M."/>
            <person name="dePamphilis C."/>
            <person name="Albert V.A."/>
            <person name="Aono N."/>
            <person name="Aoyama T."/>
            <person name="Ambrose B.A."/>
            <person name="Ashton N.W."/>
            <person name="Axtell M.J."/>
            <person name="Barker E."/>
            <person name="Barker M.S."/>
            <person name="Bennetzen J.L."/>
            <person name="Bonawitz N.D."/>
            <person name="Chapple C."/>
            <person name="Cheng C."/>
            <person name="Correa L.G."/>
            <person name="Dacre M."/>
            <person name="DeBarry J."/>
            <person name="Dreyer I."/>
            <person name="Elias M."/>
            <person name="Engstrom E.M."/>
            <person name="Estelle M."/>
            <person name="Feng L."/>
            <person name="Finet C."/>
            <person name="Floyd S.K."/>
            <person name="Frommer W.B."/>
            <person name="Fujita T."/>
            <person name="Gramzow L."/>
            <person name="Gutensohn M."/>
            <person name="Harholt J."/>
            <person name="Hattori M."/>
            <person name="Heyl A."/>
            <person name="Hirai T."/>
            <person name="Hiwatashi Y."/>
            <person name="Ishikawa M."/>
            <person name="Iwata M."/>
            <person name="Karol K.G."/>
            <person name="Koehler B."/>
            <person name="Kolukisaoglu U."/>
            <person name="Kubo M."/>
            <person name="Kurata T."/>
            <person name="Lalonde S."/>
            <person name="Li K."/>
            <person name="Li Y."/>
            <person name="Litt A."/>
            <person name="Lyons E."/>
            <person name="Manning G."/>
            <person name="Maruyama T."/>
            <person name="Michael T.P."/>
            <person name="Mikami K."/>
            <person name="Miyazaki S."/>
            <person name="Morinaga S."/>
            <person name="Murata T."/>
            <person name="Mueller-Roeber B."/>
            <person name="Nelson D.R."/>
            <person name="Obara M."/>
            <person name="Oguri Y."/>
            <person name="Olmstead R.G."/>
            <person name="Onodera N."/>
            <person name="Petersen B.L."/>
            <person name="Pils B."/>
            <person name="Prigge M."/>
            <person name="Rensing S.A."/>
            <person name="Riano-Pachon D.M."/>
            <person name="Roberts A.W."/>
            <person name="Sato Y."/>
            <person name="Scheller H.V."/>
            <person name="Schulz B."/>
            <person name="Schulz C."/>
            <person name="Shakirov E.V."/>
            <person name="Shibagaki N."/>
            <person name="Shinohara N."/>
            <person name="Shippen D.E."/>
            <person name="Soerensen I."/>
            <person name="Sotooka R."/>
            <person name="Sugimoto N."/>
            <person name="Sugita M."/>
            <person name="Sumikawa N."/>
            <person name="Tanurdzic M."/>
            <person name="Theissen G."/>
            <person name="Ulvskov P."/>
            <person name="Wakazuki S."/>
            <person name="Weng J.K."/>
            <person name="Willats W.W."/>
            <person name="Wipf D."/>
            <person name="Wolf P.G."/>
            <person name="Yang L."/>
            <person name="Zimmer A.D."/>
            <person name="Zhu Q."/>
            <person name="Mitros T."/>
            <person name="Hellsten U."/>
            <person name="Loque D."/>
            <person name="Otillar R."/>
            <person name="Salamov A."/>
            <person name="Schmutz J."/>
            <person name="Shapiro H."/>
            <person name="Lindquist E."/>
            <person name="Lucas S."/>
            <person name="Rokhsar D."/>
            <person name="Grigoriev I.V."/>
        </authorList>
    </citation>
    <scope>NUCLEOTIDE SEQUENCE [LARGE SCALE GENOMIC DNA]</scope>
</reference>
<proteinExistence type="predicted"/>
<dbReference type="AlphaFoldDB" id="D8T9I1"/>
<dbReference type="InterPro" id="IPR046960">
    <property type="entry name" value="PPR_At4g14850-like_plant"/>
</dbReference>
<dbReference type="HOGENOM" id="CLU_002706_0_0_1"/>
<gene>
    <name evidence="3" type="ORF">SELMODRAFT_71865</name>
</gene>
<dbReference type="GO" id="GO:0003723">
    <property type="term" value="F:RNA binding"/>
    <property type="evidence" value="ECO:0007669"/>
    <property type="project" value="InterPro"/>
</dbReference>
<dbReference type="InterPro" id="IPR011990">
    <property type="entry name" value="TPR-like_helical_dom_sf"/>
</dbReference>
<protein>
    <recommendedName>
        <fullName evidence="5">Pentacotripeptide-repeat region of PRORP domain-containing protein</fullName>
    </recommendedName>
</protein>
<sequence>TSMLSAYALSGHLDEAKVVFDRMPDRDVVTWTAMVSAYAQAGHISEALRIFDESPEFTILNPAAFSKILAGCSHAGLVSESLSYFSSMGENYEMVASKEHYCSLVDALGRSGKLGEARDLIDNMPFIADVVVCGSLLASCERSSNLNVGRDIAKNILSIDPRNGSSCVALANTIA</sequence>
<dbReference type="InParanoid" id="D8T9I1"/>
<feature type="non-terminal residue" evidence="3">
    <location>
        <position position="1"/>
    </location>
</feature>
<dbReference type="PANTHER" id="PTHR47926">
    <property type="entry name" value="PENTATRICOPEPTIDE REPEAT-CONTAINING PROTEIN"/>
    <property type="match status" value="1"/>
</dbReference>
<feature type="repeat" description="PPR" evidence="2">
    <location>
        <begin position="27"/>
        <end position="61"/>
    </location>
</feature>
<dbReference type="PROSITE" id="PS51375">
    <property type="entry name" value="PPR"/>
    <property type="match status" value="1"/>
</dbReference>
<dbReference type="EMBL" id="GL377695">
    <property type="protein sequence ID" value="EFJ06750.1"/>
    <property type="molecule type" value="Genomic_DNA"/>
</dbReference>
<evidence type="ECO:0000256" key="1">
    <source>
        <dbReference type="ARBA" id="ARBA00022737"/>
    </source>
</evidence>
<dbReference type="Gramene" id="EFJ06750">
    <property type="protein sequence ID" value="EFJ06750"/>
    <property type="gene ID" value="SELMODRAFT_71865"/>
</dbReference>
<accession>D8T9I1</accession>
<organism evidence="4">
    <name type="scientific">Selaginella moellendorffii</name>
    <name type="common">Spikemoss</name>
    <dbReference type="NCBI Taxonomy" id="88036"/>
    <lineage>
        <taxon>Eukaryota</taxon>
        <taxon>Viridiplantae</taxon>
        <taxon>Streptophyta</taxon>
        <taxon>Embryophyta</taxon>
        <taxon>Tracheophyta</taxon>
        <taxon>Lycopodiopsida</taxon>
        <taxon>Selaginellales</taxon>
        <taxon>Selaginellaceae</taxon>
        <taxon>Selaginella</taxon>
    </lineage>
</organism>
<evidence type="ECO:0000256" key="2">
    <source>
        <dbReference type="PROSITE-ProRule" id="PRU00708"/>
    </source>
</evidence>
<dbReference type="GO" id="GO:0009451">
    <property type="term" value="P:RNA modification"/>
    <property type="evidence" value="ECO:0007669"/>
    <property type="project" value="InterPro"/>
</dbReference>
<keyword evidence="4" id="KW-1185">Reference proteome</keyword>
<feature type="non-terminal residue" evidence="3">
    <location>
        <position position="175"/>
    </location>
</feature>
<dbReference type="KEGG" id="smo:SELMODRAFT_71865"/>
<evidence type="ECO:0000313" key="4">
    <source>
        <dbReference type="Proteomes" id="UP000001514"/>
    </source>
</evidence>